<dbReference type="Proteomes" id="UP000000662">
    <property type="component" value="Chromosome 2"/>
</dbReference>
<evidence type="ECO:0000256" key="1">
    <source>
        <dbReference type="SAM" id="MobiDB-lite"/>
    </source>
</evidence>
<feature type="compositionally biased region" description="Low complexity" evidence="1">
    <location>
        <begin position="1"/>
        <end position="15"/>
    </location>
</feature>
<dbReference type="AlphaFoldDB" id="Q0B4X9"/>
<feature type="region of interest" description="Disordered" evidence="1">
    <location>
        <begin position="1"/>
        <end position="20"/>
    </location>
</feature>
<gene>
    <name evidence="2" type="ordered locus">Bamb_5246</name>
</gene>
<keyword evidence="3" id="KW-1185">Reference proteome</keyword>
<evidence type="ECO:0000313" key="3">
    <source>
        <dbReference type="Proteomes" id="UP000000662"/>
    </source>
</evidence>
<reference evidence="2" key="1">
    <citation type="submission" date="2006-08" db="EMBL/GenBank/DDBJ databases">
        <title>Complete sequence of Chromosome 2 of Burkholderia cepacia AMMD.</title>
        <authorList>
            <consortium name="US DOE Joint Genome Institute"/>
            <person name="Copeland A."/>
            <person name="Lucas S."/>
            <person name="Lapidus A."/>
            <person name="Barry K."/>
            <person name="Detter J.C."/>
            <person name="Glavina del Rio T."/>
            <person name="Hammon N."/>
            <person name="Israni S."/>
            <person name="Pitluck S."/>
            <person name="Bruce D."/>
            <person name="Chain P."/>
            <person name="Malfatti S."/>
            <person name="Shin M."/>
            <person name="Vergez L."/>
            <person name="Schmutz J."/>
            <person name="Larimer F."/>
            <person name="Land M."/>
            <person name="Hauser L."/>
            <person name="Kyrpides N."/>
            <person name="Kim E."/>
            <person name="Parke J."/>
            <person name="Coenye T."/>
            <person name="Konstantinidis K."/>
            <person name="Ramette A."/>
            <person name="Tiedje J."/>
            <person name="Richardson P."/>
        </authorList>
    </citation>
    <scope>NUCLEOTIDE SEQUENCE</scope>
    <source>
        <strain evidence="2">AMMD</strain>
    </source>
</reference>
<protein>
    <submittedName>
        <fullName evidence="2">Uncharacterized protein</fullName>
    </submittedName>
</protein>
<organism evidence="2 3">
    <name type="scientific">Burkholderia ambifaria (strain ATCC BAA-244 / DSM 16087 / CCUG 44356 / LMG 19182 / AMMD)</name>
    <name type="common">Burkholderia cepacia (strain AMMD)</name>
    <dbReference type="NCBI Taxonomy" id="339670"/>
    <lineage>
        <taxon>Bacteria</taxon>
        <taxon>Pseudomonadati</taxon>
        <taxon>Pseudomonadota</taxon>
        <taxon>Betaproteobacteria</taxon>
        <taxon>Burkholderiales</taxon>
        <taxon>Burkholderiaceae</taxon>
        <taxon>Burkholderia</taxon>
        <taxon>Burkholderia cepacia complex</taxon>
    </lineage>
</organism>
<name>Q0B4X9_BURCM</name>
<proteinExistence type="predicted"/>
<dbReference type="KEGG" id="bam:Bamb_5246"/>
<dbReference type="EMBL" id="CP000441">
    <property type="protein sequence ID" value="ABI90794.1"/>
    <property type="molecule type" value="Genomic_DNA"/>
</dbReference>
<sequence length="131" mass="13917">MCMVAGSAASAPSGADVRRPGACRDGRVPSLRSARLDAPCAIVHSRAAPSACAIPPSGAHGGTRACRRASHIYRRISRSRSAVPSPCKRTRQPGEFARCMRAFAPVRWYCIGAHALNYRRGGRPDEAASDT</sequence>
<evidence type="ECO:0000313" key="2">
    <source>
        <dbReference type="EMBL" id="ABI90794.1"/>
    </source>
</evidence>
<accession>Q0B4X9</accession>